<accession>A0A380MNP1</accession>
<dbReference type="RefSeq" id="WP_161499812.1">
    <property type="nucleotide sequence ID" value="NZ_UHID01000001.1"/>
</dbReference>
<organism evidence="1 2">
    <name type="scientific">Streptomyces griseus</name>
    <dbReference type="NCBI Taxonomy" id="1911"/>
    <lineage>
        <taxon>Bacteria</taxon>
        <taxon>Bacillati</taxon>
        <taxon>Actinomycetota</taxon>
        <taxon>Actinomycetes</taxon>
        <taxon>Kitasatosporales</taxon>
        <taxon>Streptomycetaceae</taxon>
        <taxon>Streptomyces</taxon>
    </lineage>
</organism>
<name>A0A380MNP1_STRGR</name>
<reference evidence="1 2" key="1">
    <citation type="submission" date="2018-06" db="EMBL/GenBank/DDBJ databases">
        <authorList>
            <consortium name="Pathogen Informatics"/>
            <person name="Doyle S."/>
        </authorList>
    </citation>
    <scope>NUCLEOTIDE SEQUENCE [LARGE SCALE GENOMIC DNA]</scope>
    <source>
        <strain evidence="1 2">NCTC7807</strain>
    </source>
</reference>
<evidence type="ECO:0000313" key="2">
    <source>
        <dbReference type="Proteomes" id="UP000254150"/>
    </source>
</evidence>
<dbReference type="Proteomes" id="UP000254150">
    <property type="component" value="Unassembled WGS sequence"/>
</dbReference>
<sequence length="55" mass="5898">MSCARCDLPFAPGDEPVLLVVDSASAAGRSVEFHQECPDERAARLRRERAEAGPG</sequence>
<dbReference type="AlphaFoldDB" id="A0A380MNP1"/>
<evidence type="ECO:0000313" key="1">
    <source>
        <dbReference type="EMBL" id="SUO93794.1"/>
    </source>
</evidence>
<dbReference type="EMBL" id="UHID01000001">
    <property type="protein sequence ID" value="SUO93794.1"/>
    <property type="molecule type" value="Genomic_DNA"/>
</dbReference>
<protein>
    <submittedName>
        <fullName evidence="1">Uncharacterized protein</fullName>
    </submittedName>
</protein>
<dbReference type="GeneID" id="95070337"/>
<gene>
    <name evidence="1" type="ORF">NCTC7807_00551</name>
</gene>
<proteinExistence type="predicted"/>